<comment type="caution">
    <text evidence="2">The sequence shown here is derived from an EMBL/GenBank/DDBJ whole genome shotgun (WGS) entry which is preliminary data.</text>
</comment>
<organism evidence="2 3">
    <name type="scientific">Candidatus Scybalocola faecigallinarum</name>
    <dbReference type="NCBI Taxonomy" id="2840941"/>
    <lineage>
        <taxon>Bacteria</taxon>
        <taxon>Bacillati</taxon>
        <taxon>Bacillota</taxon>
        <taxon>Clostridia</taxon>
        <taxon>Lachnospirales</taxon>
        <taxon>Lachnospiraceae</taxon>
        <taxon>Lachnospiraceae incertae sedis</taxon>
        <taxon>Candidatus Scybalocola (ex Gilroy et al. 2021)</taxon>
    </lineage>
</organism>
<keyword evidence="1" id="KW-0812">Transmembrane</keyword>
<evidence type="ECO:0000256" key="1">
    <source>
        <dbReference type="SAM" id="Phobius"/>
    </source>
</evidence>
<feature type="transmembrane region" description="Helical" evidence="1">
    <location>
        <begin position="91"/>
        <end position="110"/>
    </location>
</feature>
<feature type="transmembrane region" description="Helical" evidence="1">
    <location>
        <begin position="152"/>
        <end position="172"/>
    </location>
</feature>
<reference evidence="2" key="2">
    <citation type="journal article" date="2021" name="PeerJ">
        <title>Extensive microbial diversity within the chicken gut microbiome revealed by metagenomics and culture.</title>
        <authorList>
            <person name="Gilroy R."/>
            <person name="Ravi A."/>
            <person name="Getino M."/>
            <person name="Pursley I."/>
            <person name="Horton D.L."/>
            <person name="Alikhan N.F."/>
            <person name="Baker D."/>
            <person name="Gharbi K."/>
            <person name="Hall N."/>
            <person name="Watson M."/>
            <person name="Adriaenssens E.M."/>
            <person name="Foster-Nyarko E."/>
            <person name="Jarju S."/>
            <person name="Secka A."/>
            <person name="Antonio M."/>
            <person name="Oren A."/>
            <person name="Chaudhuri R.R."/>
            <person name="La Ragione R."/>
            <person name="Hildebrand F."/>
            <person name="Pallen M.J."/>
        </authorList>
    </citation>
    <scope>NUCLEOTIDE SEQUENCE</scope>
    <source>
        <strain evidence="2">CHK178-757</strain>
    </source>
</reference>
<feature type="transmembrane region" description="Helical" evidence="1">
    <location>
        <begin position="7"/>
        <end position="25"/>
    </location>
</feature>
<sequence>MRRMSIQFCFGALLNLVAVNIFIFLSEMDYGGIIALLPLIVAFFIMRSFMIYVFSPDDDVSVGQVISLGSLVFAVSSLIEATIIFSTSKNMYSAILFAFCLFFSETYPLLEKIYITRRYSVSQIWAHGIYIFQAIILVCIIAVMVLRQSNYLELYLLLAVISCIIDFVLICLPSAKKQ</sequence>
<protein>
    <submittedName>
        <fullName evidence="2">Uncharacterized protein</fullName>
    </submittedName>
</protein>
<keyword evidence="1" id="KW-0472">Membrane</keyword>
<keyword evidence="1" id="KW-1133">Transmembrane helix</keyword>
<dbReference type="EMBL" id="DVIT01000060">
    <property type="protein sequence ID" value="HIS48648.1"/>
    <property type="molecule type" value="Genomic_DNA"/>
</dbReference>
<name>A0A9D1F6N7_9FIRM</name>
<accession>A0A9D1F6N7</accession>
<feature type="transmembrane region" description="Helical" evidence="1">
    <location>
        <begin position="122"/>
        <end position="146"/>
    </location>
</feature>
<gene>
    <name evidence="2" type="ORF">IAB46_14060</name>
</gene>
<feature type="transmembrane region" description="Helical" evidence="1">
    <location>
        <begin position="31"/>
        <end position="53"/>
    </location>
</feature>
<proteinExistence type="predicted"/>
<feature type="transmembrane region" description="Helical" evidence="1">
    <location>
        <begin position="65"/>
        <end position="85"/>
    </location>
</feature>
<reference evidence="2" key="1">
    <citation type="submission" date="2020-10" db="EMBL/GenBank/DDBJ databases">
        <authorList>
            <person name="Gilroy R."/>
        </authorList>
    </citation>
    <scope>NUCLEOTIDE SEQUENCE</scope>
    <source>
        <strain evidence="2">CHK178-757</strain>
    </source>
</reference>
<dbReference type="Proteomes" id="UP000823927">
    <property type="component" value="Unassembled WGS sequence"/>
</dbReference>
<dbReference type="AlphaFoldDB" id="A0A9D1F6N7"/>
<evidence type="ECO:0000313" key="3">
    <source>
        <dbReference type="Proteomes" id="UP000823927"/>
    </source>
</evidence>
<evidence type="ECO:0000313" key="2">
    <source>
        <dbReference type="EMBL" id="HIS48648.1"/>
    </source>
</evidence>